<comment type="catalytic activity">
    <reaction evidence="1">
        <text>ATP + protein L-histidine = ADP + protein N-phospho-L-histidine.</text>
        <dbReference type="EC" id="2.7.13.3"/>
    </reaction>
</comment>
<keyword evidence="6" id="KW-0902">Two-component regulatory system</keyword>
<feature type="region of interest" description="Disordered" evidence="7">
    <location>
        <begin position="458"/>
        <end position="526"/>
    </location>
</feature>
<evidence type="ECO:0000256" key="5">
    <source>
        <dbReference type="ARBA" id="ARBA00022777"/>
    </source>
</evidence>
<feature type="transmembrane region" description="Helical" evidence="8">
    <location>
        <begin position="126"/>
        <end position="143"/>
    </location>
</feature>
<evidence type="ECO:0000256" key="1">
    <source>
        <dbReference type="ARBA" id="ARBA00000085"/>
    </source>
</evidence>
<comment type="caution">
    <text evidence="10">The sequence shown here is derived from an EMBL/GenBank/DDBJ whole genome shotgun (WGS) entry which is preliminary data.</text>
</comment>
<dbReference type="InterPro" id="IPR050736">
    <property type="entry name" value="Sensor_HK_Regulatory"/>
</dbReference>
<feature type="compositionally biased region" description="Low complexity" evidence="7">
    <location>
        <begin position="476"/>
        <end position="492"/>
    </location>
</feature>
<dbReference type="SUPFAM" id="SSF55874">
    <property type="entry name" value="ATPase domain of HSP90 chaperone/DNA topoisomerase II/histidine kinase"/>
    <property type="match status" value="1"/>
</dbReference>
<feature type="domain" description="Histidine kinase" evidence="9">
    <location>
        <begin position="238"/>
        <end position="460"/>
    </location>
</feature>
<keyword evidence="3" id="KW-0597">Phosphoprotein</keyword>
<dbReference type="SMART" id="SM00388">
    <property type="entry name" value="HisKA"/>
    <property type="match status" value="1"/>
</dbReference>
<keyword evidence="10" id="KW-0547">Nucleotide-binding</keyword>
<dbReference type="AlphaFoldDB" id="A0A9J6PEA4"/>
<dbReference type="PRINTS" id="PR00344">
    <property type="entry name" value="BCTRLSENSOR"/>
</dbReference>
<dbReference type="EMBL" id="JAMZFT010000002">
    <property type="protein sequence ID" value="MCP1336742.1"/>
    <property type="molecule type" value="Genomic_DNA"/>
</dbReference>
<evidence type="ECO:0000259" key="9">
    <source>
        <dbReference type="PROSITE" id="PS50109"/>
    </source>
</evidence>
<evidence type="ECO:0000256" key="6">
    <source>
        <dbReference type="ARBA" id="ARBA00023012"/>
    </source>
</evidence>
<dbReference type="SUPFAM" id="SSF47384">
    <property type="entry name" value="Homodimeric domain of signal transducing histidine kinase"/>
    <property type="match status" value="1"/>
</dbReference>
<keyword evidence="8" id="KW-1133">Transmembrane helix</keyword>
<evidence type="ECO:0000256" key="7">
    <source>
        <dbReference type="SAM" id="MobiDB-lite"/>
    </source>
</evidence>
<feature type="compositionally biased region" description="Low complexity" evidence="7">
    <location>
        <begin position="499"/>
        <end position="514"/>
    </location>
</feature>
<dbReference type="Pfam" id="PF02518">
    <property type="entry name" value="HATPase_c"/>
    <property type="match status" value="1"/>
</dbReference>
<accession>A0A9J6PEA4</accession>
<name>A0A9J6PEA4_9PROT</name>
<dbReference type="InterPro" id="IPR004358">
    <property type="entry name" value="Sig_transdc_His_kin-like_C"/>
</dbReference>
<dbReference type="InterPro" id="IPR003594">
    <property type="entry name" value="HATPase_dom"/>
</dbReference>
<dbReference type="CDD" id="cd00082">
    <property type="entry name" value="HisKA"/>
    <property type="match status" value="1"/>
</dbReference>
<feature type="transmembrane region" description="Helical" evidence="8">
    <location>
        <begin position="100"/>
        <end position="120"/>
    </location>
</feature>
<feature type="transmembrane region" description="Helical" evidence="8">
    <location>
        <begin position="150"/>
        <end position="168"/>
    </location>
</feature>
<evidence type="ECO:0000256" key="8">
    <source>
        <dbReference type="SAM" id="Phobius"/>
    </source>
</evidence>
<dbReference type="Pfam" id="PF00512">
    <property type="entry name" value="HisKA"/>
    <property type="match status" value="1"/>
</dbReference>
<dbReference type="SMART" id="SM00387">
    <property type="entry name" value="HATPase_c"/>
    <property type="match status" value="1"/>
</dbReference>
<protein>
    <recommendedName>
        <fullName evidence="2">histidine kinase</fullName>
        <ecNumber evidence="2">2.7.13.3</ecNumber>
    </recommendedName>
</protein>
<dbReference type="InterPro" id="IPR036097">
    <property type="entry name" value="HisK_dim/P_sf"/>
</dbReference>
<gene>
    <name evidence="10" type="ORF">NJQ99_10015</name>
</gene>
<dbReference type="InterPro" id="IPR036890">
    <property type="entry name" value="HATPase_C_sf"/>
</dbReference>
<evidence type="ECO:0000313" key="10">
    <source>
        <dbReference type="EMBL" id="MCP1336742.1"/>
    </source>
</evidence>
<dbReference type="PANTHER" id="PTHR43711:SF26">
    <property type="entry name" value="SENSOR HISTIDINE KINASE RCSC"/>
    <property type="match status" value="1"/>
</dbReference>
<organism evidence="10 11">
    <name type="scientific">Futiania mangrovi</name>
    <dbReference type="NCBI Taxonomy" id="2959716"/>
    <lineage>
        <taxon>Bacteria</taxon>
        <taxon>Pseudomonadati</taxon>
        <taxon>Pseudomonadota</taxon>
        <taxon>Alphaproteobacteria</taxon>
        <taxon>Futianiales</taxon>
        <taxon>Futianiaceae</taxon>
        <taxon>Futiania</taxon>
    </lineage>
</organism>
<keyword evidence="5" id="KW-0418">Kinase</keyword>
<dbReference type="PROSITE" id="PS50109">
    <property type="entry name" value="HIS_KIN"/>
    <property type="match status" value="1"/>
</dbReference>
<keyword evidence="8" id="KW-0472">Membrane</keyword>
<keyword evidence="11" id="KW-1185">Reference proteome</keyword>
<sequence>MTTDLGRDFERRYNRFTLRFHDADVEARYVVAYLSQSLPIIRIALLLGALLFAVFGVLDQMIASAYVHELYAIRFMFVCPVLLLAFMMTYTRWIWSHSQLILSIAMATSGFSIIMMTAIIDAPARHLYYGGLVISLIYCGVVLRIHFMRGAIICGALFVCYIVTATLINPIPSWALANNVFFLSVAAGVTVFSSYALDHFMRSIFVQNEVLAEARRQAEALQAKAEAANHAKSQFLATMSHELRTPLNAIIGFSEMMMGEYFGPLGNERYKAYTSDIHKSGRFLCTIIDDILDLSKAEAGTLRVEAEDIDLARLAEDTMTLFRDQAAEKQIALSMDPGDGPHMVHADPRLMRQLLVNLLTNAMKFTEAGGRIDLVVAAADGGGGTLLVVRDTGCGIPTDEQERVFEPFVQLEDAFARSKGGAGLGLPLVKKIVDLHDAELDMRSTPDVGTEFRISFAAAPGTPADGSGDGRRAGDDSGAGALRDAAASLRAALGEDGRQAPAAAGDAAEDSGTAPASAIARKTSAA</sequence>
<feature type="transmembrane region" description="Helical" evidence="8">
    <location>
        <begin position="40"/>
        <end position="58"/>
    </location>
</feature>
<dbReference type="RefSeq" id="WP_269332688.1">
    <property type="nucleotide sequence ID" value="NZ_JAMZFT010000002.1"/>
</dbReference>
<evidence type="ECO:0000256" key="3">
    <source>
        <dbReference type="ARBA" id="ARBA00022553"/>
    </source>
</evidence>
<evidence type="ECO:0000313" key="11">
    <source>
        <dbReference type="Proteomes" id="UP001055804"/>
    </source>
</evidence>
<feature type="transmembrane region" description="Helical" evidence="8">
    <location>
        <begin position="70"/>
        <end position="88"/>
    </location>
</feature>
<proteinExistence type="predicted"/>
<dbReference type="InterPro" id="IPR005467">
    <property type="entry name" value="His_kinase_dom"/>
</dbReference>
<dbReference type="InterPro" id="IPR003661">
    <property type="entry name" value="HisK_dim/P_dom"/>
</dbReference>
<keyword evidence="8" id="KW-0812">Transmembrane</keyword>
<keyword evidence="10" id="KW-0067">ATP-binding</keyword>
<dbReference type="PANTHER" id="PTHR43711">
    <property type="entry name" value="TWO-COMPONENT HISTIDINE KINASE"/>
    <property type="match status" value="1"/>
</dbReference>
<reference evidence="10" key="1">
    <citation type="submission" date="2022-06" db="EMBL/GenBank/DDBJ databases">
        <title>Isolation and Genomics of Futiania mangrovii gen. nov., sp. nov., a Rare and Metabolically-versatile member in the Class Alphaproteobacteria.</title>
        <authorList>
            <person name="Liu L."/>
            <person name="Huang W.-C."/>
            <person name="Pan J."/>
            <person name="Li J."/>
            <person name="Huang Y."/>
            <person name="Du H."/>
            <person name="Liu Y."/>
            <person name="Li M."/>
        </authorList>
    </citation>
    <scope>NUCLEOTIDE SEQUENCE</scope>
    <source>
        <strain evidence="10">FT118</strain>
    </source>
</reference>
<keyword evidence="4" id="KW-0808">Transferase</keyword>
<dbReference type="FunFam" id="3.30.565.10:FF:000006">
    <property type="entry name" value="Sensor histidine kinase WalK"/>
    <property type="match status" value="1"/>
</dbReference>
<dbReference type="GO" id="GO:0000155">
    <property type="term" value="F:phosphorelay sensor kinase activity"/>
    <property type="evidence" value="ECO:0007669"/>
    <property type="project" value="InterPro"/>
</dbReference>
<feature type="transmembrane region" description="Helical" evidence="8">
    <location>
        <begin position="174"/>
        <end position="197"/>
    </location>
</feature>
<dbReference type="GO" id="GO:0005524">
    <property type="term" value="F:ATP binding"/>
    <property type="evidence" value="ECO:0007669"/>
    <property type="project" value="UniProtKB-KW"/>
</dbReference>
<dbReference type="EC" id="2.7.13.3" evidence="2"/>
<evidence type="ECO:0000256" key="4">
    <source>
        <dbReference type="ARBA" id="ARBA00022679"/>
    </source>
</evidence>
<dbReference type="Gene3D" id="1.10.287.130">
    <property type="match status" value="1"/>
</dbReference>
<dbReference type="Proteomes" id="UP001055804">
    <property type="component" value="Unassembled WGS sequence"/>
</dbReference>
<evidence type="ECO:0000256" key="2">
    <source>
        <dbReference type="ARBA" id="ARBA00012438"/>
    </source>
</evidence>
<dbReference type="Gene3D" id="3.30.565.10">
    <property type="entry name" value="Histidine kinase-like ATPase, C-terminal domain"/>
    <property type="match status" value="1"/>
</dbReference>